<organism evidence="2 3">
    <name type="scientific">Colletotrichum sidae</name>
    <dbReference type="NCBI Taxonomy" id="1347389"/>
    <lineage>
        <taxon>Eukaryota</taxon>
        <taxon>Fungi</taxon>
        <taxon>Dikarya</taxon>
        <taxon>Ascomycota</taxon>
        <taxon>Pezizomycotina</taxon>
        <taxon>Sordariomycetes</taxon>
        <taxon>Hypocreomycetidae</taxon>
        <taxon>Glomerellales</taxon>
        <taxon>Glomerellaceae</taxon>
        <taxon>Colletotrichum</taxon>
        <taxon>Colletotrichum orbiculare species complex</taxon>
    </lineage>
</organism>
<feature type="transmembrane region" description="Helical" evidence="1">
    <location>
        <begin position="134"/>
        <end position="153"/>
    </location>
</feature>
<sequence>MAIMFEYKAYAVAFSALIGIVWVAVLPFAILSFVKARSRKNAARKFVTRLRASMVLFVIASSLFFAQSVILVNSYFASFVDWRVARASIHLGHLVQLFKTLSGAAVMVMLVALSPDLRYAMAGAGGKSGKMLRVAAMGLAFVVAVLALAAYGLGVDYEENYSAIWNATSLSNAVNRARVTNQLLAATDIMLWIAALFIAGLSIFTIVHRRDSPLVTACFLYILASLLNLTGATWNFAYAVGWKLTPRRSMNPEEPQYLMILYILLSWWTRGILLIMTYFIATKNELRGGVWSSSSKRDQGNWTVVQVQVLSRAGRLANELVNHFVCDAPSRRGTGVNVTDIALPHLASEFPNISDPHLVSTTYDLAWSRGGNISTGLAGFDTPFCVKSVHPAVMFPPNITNLYTEASTNVSDCTEILGNDCRNKLSSDGGILGAIRCQDPRTAWNEIPECNTTFGYAAEVHSSQSRIPFLLGTFDGNQVLPMNSTSEVNAPLSSGDGIVEFNTGIINGSEVAEAYFNATMALRVFVFNSWIEITNGKIARPNVLCMRVDTTPIETSAAPSFMPLGMGITLFVVFVFLSAV</sequence>
<accession>A0A4R8TGX1</accession>
<proteinExistence type="predicted"/>
<feature type="transmembrane region" description="Helical" evidence="1">
    <location>
        <begin position="96"/>
        <end position="113"/>
    </location>
</feature>
<keyword evidence="1" id="KW-1133">Transmembrane helix</keyword>
<protein>
    <submittedName>
        <fullName evidence="2">Uncharacterized protein</fullName>
    </submittedName>
</protein>
<feature type="transmembrane region" description="Helical" evidence="1">
    <location>
        <begin position="55"/>
        <end position="76"/>
    </location>
</feature>
<feature type="transmembrane region" description="Helical" evidence="1">
    <location>
        <begin position="561"/>
        <end position="579"/>
    </location>
</feature>
<keyword evidence="1" id="KW-0472">Membrane</keyword>
<gene>
    <name evidence="2" type="ORF">C8034_v000450</name>
</gene>
<dbReference type="AlphaFoldDB" id="A0A4R8TGX1"/>
<evidence type="ECO:0000313" key="3">
    <source>
        <dbReference type="Proteomes" id="UP000295604"/>
    </source>
</evidence>
<comment type="caution">
    <text evidence="2">The sequence shown here is derived from an EMBL/GenBank/DDBJ whole genome shotgun (WGS) entry which is preliminary data.</text>
</comment>
<keyword evidence="1" id="KW-0812">Transmembrane</keyword>
<reference evidence="2 3" key="1">
    <citation type="submission" date="2018-11" db="EMBL/GenBank/DDBJ databases">
        <title>Genome sequence and assembly of Colletotrichum sidae.</title>
        <authorList>
            <person name="Gan P."/>
            <person name="Shirasu K."/>
        </authorList>
    </citation>
    <scope>NUCLEOTIDE SEQUENCE [LARGE SCALE GENOMIC DNA]</scope>
    <source>
        <strain evidence="2 3">CBS 518.97</strain>
    </source>
</reference>
<dbReference type="EMBL" id="QAPF01000088">
    <property type="protein sequence ID" value="TEA17326.1"/>
    <property type="molecule type" value="Genomic_DNA"/>
</dbReference>
<feature type="transmembrane region" description="Helical" evidence="1">
    <location>
        <begin position="214"/>
        <end position="237"/>
    </location>
</feature>
<feature type="transmembrane region" description="Helical" evidence="1">
    <location>
        <begin position="12"/>
        <end position="34"/>
    </location>
</feature>
<keyword evidence="3" id="KW-1185">Reference proteome</keyword>
<name>A0A4R8TGX1_9PEZI</name>
<feature type="transmembrane region" description="Helical" evidence="1">
    <location>
        <begin position="189"/>
        <end position="207"/>
    </location>
</feature>
<evidence type="ECO:0000313" key="2">
    <source>
        <dbReference type="EMBL" id="TEA17326.1"/>
    </source>
</evidence>
<dbReference type="Proteomes" id="UP000295604">
    <property type="component" value="Unassembled WGS sequence"/>
</dbReference>
<evidence type="ECO:0000256" key="1">
    <source>
        <dbReference type="SAM" id="Phobius"/>
    </source>
</evidence>
<feature type="transmembrane region" description="Helical" evidence="1">
    <location>
        <begin position="257"/>
        <end position="281"/>
    </location>
</feature>